<gene>
    <name evidence="25" type="primary">Dsec\GM26369</name>
    <name evidence="25" type="ORF">Dsec_GM26369</name>
</gene>
<feature type="site" description="Transition state stabilizer" evidence="19">
    <location>
        <position position="449"/>
    </location>
</feature>
<accession>B4HM37</accession>
<dbReference type="Gene3D" id="1.10.390.10">
    <property type="entry name" value="Neutral Protease Domain 2"/>
    <property type="match status" value="1"/>
</dbReference>
<feature type="domain" description="Peptidase M1 membrane alanine aminopeptidase" evidence="22">
    <location>
        <begin position="303"/>
        <end position="515"/>
    </location>
</feature>
<dbReference type="EMBL" id="CH480815">
    <property type="protein sequence ID" value="EDW43085.1"/>
    <property type="molecule type" value="Genomic_DNA"/>
</dbReference>
<dbReference type="PhylomeDB" id="B4HM37"/>
<dbReference type="EC" id="3.4.11.-" evidence="20"/>
<evidence type="ECO:0000256" key="20">
    <source>
        <dbReference type="RuleBase" id="RU364040"/>
    </source>
</evidence>
<evidence type="ECO:0000256" key="21">
    <source>
        <dbReference type="SAM" id="SignalP"/>
    </source>
</evidence>
<dbReference type="Gene3D" id="2.60.40.1910">
    <property type="match status" value="1"/>
</dbReference>
<keyword evidence="4 20" id="KW-0031">Aminopeptidase</keyword>
<dbReference type="InterPro" id="IPR027268">
    <property type="entry name" value="Peptidase_M4/M1_CTD_sf"/>
</dbReference>
<comment type="similarity">
    <text evidence="3 20">Belongs to the peptidase M1 family.</text>
</comment>
<dbReference type="InterPro" id="IPR024571">
    <property type="entry name" value="ERAP1-like_C_dom"/>
</dbReference>
<dbReference type="InterPro" id="IPR042097">
    <property type="entry name" value="Aminopeptidase_N-like_N_sf"/>
</dbReference>
<evidence type="ECO:0000256" key="13">
    <source>
        <dbReference type="ARBA" id="ARBA00023136"/>
    </source>
</evidence>
<feature type="binding site" evidence="18">
    <location>
        <position position="363"/>
    </location>
    <ligand>
        <name>Zn(2+)</name>
        <dbReference type="ChEBI" id="CHEBI:29105"/>
        <note>catalytic</note>
    </ligand>
</feature>
<dbReference type="STRING" id="7238.B4HM37"/>
<evidence type="ECO:0000256" key="11">
    <source>
        <dbReference type="ARBA" id="ARBA00022833"/>
    </source>
</evidence>
<dbReference type="MEROPS" id="M01.A13"/>
<dbReference type="InterPro" id="IPR034016">
    <property type="entry name" value="M1_APN-typ"/>
</dbReference>
<dbReference type="InterPro" id="IPR050344">
    <property type="entry name" value="Peptidase_M1_aminopeptidases"/>
</dbReference>
<evidence type="ECO:0000256" key="17">
    <source>
        <dbReference type="PIRSR" id="PIRSR634016-1"/>
    </source>
</evidence>
<keyword evidence="15" id="KW-0325">Glycoprotein</keyword>
<feature type="signal peptide" evidence="21">
    <location>
        <begin position="1"/>
        <end position="22"/>
    </location>
</feature>
<dbReference type="KEGG" id="dse:6607326"/>
<dbReference type="GO" id="GO:0008270">
    <property type="term" value="F:zinc ion binding"/>
    <property type="evidence" value="ECO:0007669"/>
    <property type="project" value="UniProtKB-UniRule"/>
</dbReference>
<feature type="domain" description="Aminopeptidase N-like N-terminal" evidence="24">
    <location>
        <begin position="69"/>
        <end position="257"/>
    </location>
</feature>
<keyword evidence="5" id="KW-1003">Cell membrane</keyword>
<dbReference type="GO" id="GO:0043171">
    <property type="term" value="P:peptide catabolic process"/>
    <property type="evidence" value="ECO:0007669"/>
    <property type="project" value="TreeGrafter"/>
</dbReference>
<feature type="binding site" evidence="18">
    <location>
        <position position="386"/>
    </location>
    <ligand>
        <name>Zn(2+)</name>
        <dbReference type="ChEBI" id="CHEBI:29105"/>
        <note>catalytic</note>
    </ligand>
</feature>
<keyword evidence="9 21" id="KW-0732">Signal</keyword>
<evidence type="ECO:0000256" key="4">
    <source>
        <dbReference type="ARBA" id="ARBA00022438"/>
    </source>
</evidence>
<evidence type="ECO:0000256" key="1">
    <source>
        <dbReference type="ARBA" id="ARBA00000098"/>
    </source>
</evidence>
<dbReference type="Gene3D" id="1.25.50.20">
    <property type="match status" value="1"/>
</dbReference>
<evidence type="ECO:0000256" key="5">
    <source>
        <dbReference type="ARBA" id="ARBA00022475"/>
    </source>
</evidence>
<dbReference type="PRINTS" id="PR00756">
    <property type="entry name" value="ALADIPTASE"/>
</dbReference>
<dbReference type="SUPFAM" id="SSF63737">
    <property type="entry name" value="Leukotriene A4 hydrolase N-terminal domain"/>
    <property type="match status" value="1"/>
</dbReference>
<comment type="catalytic activity">
    <reaction evidence="1">
        <text>Release of an N-terminal amino acid, Xaa-|-Yaa- from a peptide, amide or arylamide. Xaa is preferably Ala, but may be most amino acids including Pro (slow action). When a terminal hydrophobic residue is followed by a prolyl residue, the two may be released as an intact Xaa-Pro dipeptide.</text>
        <dbReference type="EC" id="3.4.11.2"/>
    </reaction>
</comment>
<protein>
    <recommendedName>
        <fullName evidence="20">Aminopeptidase</fullName>
        <ecNumber evidence="20">3.4.11.-</ecNumber>
    </recommendedName>
</protein>
<feature type="active site" description="Proton acceptor" evidence="17">
    <location>
        <position position="364"/>
    </location>
</feature>
<dbReference type="OMA" id="GYYRILY"/>
<name>B4HM37_DROSE</name>
<dbReference type="Pfam" id="PF01433">
    <property type="entry name" value="Peptidase_M1"/>
    <property type="match status" value="1"/>
</dbReference>
<sequence>MARWLLNSFSLILLLAVGSLQARLILPLSPDDGPRDQGKMETKGAALFAAPRVDDNSAGNYRLPNTTEPESYNVELWTNVHNGDTQFTGTVNIDIRVLSETSNITLHYRQTSNFEATIISRDGATPTAIPLTVTPELQREFLVLTRTTAGEAFGANTNWTITINYTGIHRSDMGGFYISSYTDDDGKQHFLATTQFESTNARHAFPCYDEPARRANFTITIHHDPSYTAISNMPVNTAASSSGVTAFQTTPKMSTYLVAFIVSDFESTTGELNGIRQRVFSRKGKQDQQEWALWSGLVVESSLASYFGVPFALPKLDQAGIPDFSAGAMENWGLATYRERYMWWNKQNSTINLKTNIANIIGHEYAHMWFGDLVSVKWWTYLWLKEGFATLFSYESNDIAFPLWDTYQIFHVSDYNSALINDALASAVPMTHYVQTPTEISNRYNTFSYAKPASVLYMFKNAWTDKVFRTGLNKYLTKNKYTSCDEWDLFASFQESADELGFKLPASVDDIFSSWSHQAGYPLLTVTRNYNAGTITITQKRYVANKTDTNTATWYVPLNFATANKYDYRDTSATHYLLNVTETVISDVEASSDDWILVNIQNSGYYRTLYDTQNYGLITAALKSQPWRFHPRNRAQLLYDTYIFVSTDRLSHSILLELLGYLTNEQQYAPWSTANTILTVYDRYLRGDDLYYHFQNFVRLLIDPIFEQIGVNEIPGEHYLNNYLRIVLVSLACQVGSNDCYNQSAKKLSEYLYNGTAIEATLKTQAYCAGLRSTTNDIYSRVQSDLLSSSDSTDRSLFISSLGCSGSTSQLLDFLRLSLDTANSLSYSERTSLLNSAYSRSEIGLTATLDFLETNWEAYAKLSDSAKPLDAALRGIATYVVSEKQKTRLNALVDVVKAEGPSYINDDLSTTIDSRITFNFAWLEVNRDPVLNWIEDSFRENGSPSLTSSITTILVSAMALLLFRLY</sequence>
<dbReference type="GO" id="GO:0006508">
    <property type="term" value="P:proteolysis"/>
    <property type="evidence" value="ECO:0007669"/>
    <property type="project" value="UniProtKB-KW"/>
</dbReference>
<dbReference type="Proteomes" id="UP000001292">
    <property type="component" value="Unassembled WGS sequence"/>
</dbReference>
<evidence type="ECO:0000256" key="3">
    <source>
        <dbReference type="ARBA" id="ARBA00010136"/>
    </source>
</evidence>
<evidence type="ECO:0000256" key="10">
    <source>
        <dbReference type="ARBA" id="ARBA00022801"/>
    </source>
</evidence>
<evidence type="ECO:0000256" key="8">
    <source>
        <dbReference type="ARBA" id="ARBA00022723"/>
    </source>
</evidence>
<dbReference type="CDD" id="cd09601">
    <property type="entry name" value="M1_APN-Q_like"/>
    <property type="match status" value="1"/>
</dbReference>
<keyword evidence="16" id="KW-0449">Lipoprotein</keyword>
<keyword evidence="11 18" id="KW-0862">Zinc</keyword>
<dbReference type="Pfam" id="PF17900">
    <property type="entry name" value="Peptidase_M1_N"/>
    <property type="match status" value="1"/>
</dbReference>
<dbReference type="GO" id="GO:0016285">
    <property type="term" value="F:alanyl aminopeptidase activity"/>
    <property type="evidence" value="ECO:0007669"/>
    <property type="project" value="UniProtKB-EC"/>
</dbReference>
<keyword evidence="6" id="KW-0336">GPI-anchor</keyword>
<dbReference type="PANTHER" id="PTHR11533">
    <property type="entry name" value="PROTEASE M1 ZINC METALLOPROTEASE"/>
    <property type="match status" value="1"/>
</dbReference>
<keyword evidence="12 20" id="KW-0482">Metalloprotease</keyword>
<dbReference type="GO" id="GO:0005737">
    <property type="term" value="C:cytoplasm"/>
    <property type="evidence" value="ECO:0007669"/>
    <property type="project" value="TreeGrafter"/>
</dbReference>
<evidence type="ECO:0000313" key="26">
    <source>
        <dbReference type="Proteomes" id="UP000001292"/>
    </source>
</evidence>
<feature type="binding site" evidence="18">
    <location>
        <position position="367"/>
    </location>
    <ligand>
        <name>Zn(2+)</name>
        <dbReference type="ChEBI" id="CHEBI:29105"/>
        <note>catalytic</note>
    </ligand>
</feature>
<dbReference type="FunFam" id="1.10.390.10:FF:000013">
    <property type="entry name" value="Aminopeptidase N"/>
    <property type="match status" value="1"/>
</dbReference>
<keyword evidence="14" id="KW-1015">Disulfide bond</keyword>
<proteinExistence type="inferred from homology"/>
<evidence type="ECO:0000256" key="15">
    <source>
        <dbReference type="ARBA" id="ARBA00023180"/>
    </source>
</evidence>
<dbReference type="SUPFAM" id="SSF55486">
    <property type="entry name" value="Metalloproteases ('zincins'), catalytic domain"/>
    <property type="match status" value="1"/>
</dbReference>
<dbReference type="AlphaFoldDB" id="B4HM37"/>
<feature type="domain" description="ERAP1-like C-terminal" evidence="23">
    <location>
        <begin position="595"/>
        <end position="893"/>
    </location>
</feature>
<evidence type="ECO:0000256" key="6">
    <source>
        <dbReference type="ARBA" id="ARBA00022622"/>
    </source>
</evidence>
<evidence type="ECO:0000256" key="14">
    <source>
        <dbReference type="ARBA" id="ARBA00023157"/>
    </source>
</evidence>
<keyword evidence="13" id="KW-0472">Membrane</keyword>
<evidence type="ECO:0000256" key="7">
    <source>
        <dbReference type="ARBA" id="ARBA00022670"/>
    </source>
</evidence>
<organism evidence="26">
    <name type="scientific">Drosophila sechellia</name>
    <name type="common">Fruit fly</name>
    <dbReference type="NCBI Taxonomy" id="7238"/>
    <lineage>
        <taxon>Eukaryota</taxon>
        <taxon>Metazoa</taxon>
        <taxon>Ecdysozoa</taxon>
        <taxon>Arthropoda</taxon>
        <taxon>Hexapoda</taxon>
        <taxon>Insecta</taxon>
        <taxon>Pterygota</taxon>
        <taxon>Neoptera</taxon>
        <taxon>Endopterygota</taxon>
        <taxon>Diptera</taxon>
        <taxon>Brachycera</taxon>
        <taxon>Muscomorpha</taxon>
        <taxon>Ephydroidea</taxon>
        <taxon>Drosophilidae</taxon>
        <taxon>Drosophila</taxon>
        <taxon>Sophophora</taxon>
    </lineage>
</organism>
<evidence type="ECO:0000256" key="18">
    <source>
        <dbReference type="PIRSR" id="PIRSR634016-3"/>
    </source>
</evidence>
<dbReference type="InterPro" id="IPR045357">
    <property type="entry name" value="Aminopeptidase_N-like_N"/>
</dbReference>
<comment type="subcellular location">
    <subcellularLocation>
        <location evidence="2">Cell membrane</location>
        <topology evidence="2">Lipid-anchor</topology>
        <topology evidence="2">GPI-anchor</topology>
    </subcellularLocation>
</comment>
<dbReference type="GO" id="GO:0005615">
    <property type="term" value="C:extracellular space"/>
    <property type="evidence" value="ECO:0007669"/>
    <property type="project" value="TreeGrafter"/>
</dbReference>
<keyword evidence="8 18" id="KW-0479">Metal-binding</keyword>
<dbReference type="GO" id="GO:0098552">
    <property type="term" value="C:side of membrane"/>
    <property type="evidence" value="ECO:0007669"/>
    <property type="project" value="UniProtKB-KW"/>
</dbReference>
<dbReference type="FunFam" id="1.25.50.20:FF:000001">
    <property type="entry name" value="Aminopeptidase"/>
    <property type="match status" value="1"/>
</dbReference>
<dbReference type="FunFam" id="2.60.40.1730:FF:000002">
    <property type="entry name" value="Aminopeptidase"/>
    <property type="match status" value="1"/>
</dbReference>
<dbReference type="Pfam" id="PF11838">
    <property type="entry name" value="ERAP1_C"/>
    <property type="match status" value="1"/>
</dbReference>
<comment type="cofactor">
    <cofactor evidence="18 20">
        <name>Zn(2+)</name>
        <dbReference type="ChEBI" id="CHEBI:29105"/>
    </cofactor>
    <text evidence="18 20">Binds 1 zinc ion per subunit.</text>
</comment>
<keyword evidence="7 20" id="KW-0645">Protease</keyword>
<dbReference type="FunFam" id="2.60.40.1910:FF:000008">
    <property type="entry name" value="Aminopeptidase"/>
    <property type="match status" value="1"/>
</dbReference>
<dbReference type="PANTHER" id="PTHR11533:SF290">
    <property type="entry name" value="AMINOPEPTIDASE"/>
    <property type="match status" value="1"/>
</dbReference>
<dbReference type="GO" id="GO:0042277">
    <property type="term" value="F:peptide binding"/>
    <property type="evidence" value="ECO:0007669"/>
    <property type="project" value="TreeGrafter"/>
</dbReference>
<dbReference type="HOGENOM" id="CLU_003705_2_0_1"/>
<keyword evidence="26" id="KW-1185">Reference proteome</keyword>
<evidence type="ECO:0000259" key="24">
    <source>
        <dbReference type="Pfam" id="PF17900"/>
    </source>
</evidence>
<evidence type="ECO:0000313" key="25">
    <source>
        <dbReference type="EMBL" id="EDW43085.1"/>
    </source>
</evidence>
<evidence type="ECO:0000256" key="19">
    <source>
        <dbReference type="PIRSR" id="PIRSR634016-4"/>
    </source>
</evidence>
<dbReference type="GO" id="GO:0005886">
    <property type="term" value="C:plasma membrane"/>
    <property type="evidence" value="ECO:0007669"/>
    <property type="project" value="UniProtKB-SubCell"/>
</dbReference>
<evidence type="ECO:0000256" key="2">
    <source>
        <dbReference type="ARBA" id="ARBA00004609"/>
    </source>
</evidence>
<evidence type="ECO:0000259" key="23">
    <source>
        <dbReference type="Pfam" id="PF11838"/>
    </source>
</evidence>
<evidence type="ECO:0000256" key="9">
    <source>
        <dbReference type="ARBA" id="ARBA00022729"/>
    </source>
</evidence>
<reference evidence="25 26" key="1">
    <citation type="journal article" date="2007" name="Nature">
        <title>Evolution of genes and genomes on the Drosophila phylogeny.</title>
        <authorList>
            <consortium name="Drosophila 12 Genomes Consortium"/>
            <person name="Clark A.G."/>
            <person name="Eisen M.B."/>
            <person name="Smith D.R."/>
            <person name="Bergman C.M."/>
            <person name="Oliver B."/>
            <person name="Markow T.A."/>
            <person name="Kaufman T.C."/>
            <person name="Kellis M."/>
            <person name="Gelbart W."/>
            <person name="Iyer V.N."/>
            <person name="Pollard D.A."/>
            <person name="Sackton T.B."/>
            <person name="Larracuente A.M."/>
            <person name="Singh N.D."/>
            <person name="Abad J.P."/>
            <person name="Abt D.N."/>
            <person name="Adryan B."/>
            <person name="Aguade M."/>
            <person name="Akashi H."/>
            <person name="Anderson W.W."/>
            <person name="Aquadro C.F."/>
            <person name="Ardell D.H."/>
            <person name="Arguello R."/>
            <person name="Artieri C.G."/>
            <person name="Barbash D.A."/>
            <person name="Barker D."/>
            <person name="Barsanti P."/>
            <person name="Batterham P."/>
            <person name="Batzoglou S."/>
            <person name="Begun D."/>
            <person name="Bhutkar A."/>
            <person name="Blanco E."/>
            <person name="Bosak S.A."/>
            <person name="Bradley R.K."/>
            <person name="Brand A.D."/>
            <person name="Brent M.R."/>
            <person name="Brooks A.N."/>
            <person name="Brown R.H."/>
            <person name="Butlin R.K."/>
            <person name="Caggese C."/>
            <person name="Calvi B.R."/>
            <person name="Bernardo de Carvalho A."/>
            <person name="Caspi A."/>
            <person name="Castrezana S."/>
            <person name="Celniker S.E."/>
            <person name="Chang J.L."/>
            <person name="Chapple C."/>
            <person name="Chatterji S."/>
            <person name="Chinwalla A."/>
            <person name="Civetta A."/>
            <person name="Clifton S.W."/>
            <person name="Comeron J.M."/>
            <person name="Costello J.C."/>
            <person name="Coyne J.A."/>
            <person name="Daub J."/>
            <person name="David R.G."/>
            <person name="Delcher A.L."/>
            <person name="Delehaunty K."/>
            <person name="Do C.B."/>
            <person name="Ebling H."/>
            <person name="Edwards K."/>
            <person name="Eickbush T."/>
            <person name="Evans J.D."/>
            <person name="Filipski A."/>
            <person name="Findeiss S."/>
            <person name="Freyhult E."/>
            <person name="Fulton L."/>
            <person name="Fulton R."/>
            <person name="Garcia A.C."/>
            <person name="Gardiner A."/>
            <person name="Garfield D.A."/>
            <person name="Garvin B.E."/>
            <person name="Gibson G."/>
            <person name="Gilbert D."/>
            <person name="Gnerre S."/>
            <person name="Godfrey J."/>
            <person name="Good R."/>
            <person name="Gotea V."/>
            <person name="Gravely B."/>
            <person name="Greenberg A.J."/>
            <person name="Griffiths-Jones S."/>
            <person name="Gross S."/>
            <person name="Guigo R."/>
            <person name="Gustafson E.A."/>
            <person name="Haerty W."/>
            <person name="Hahn M.W."/>
            <person name="Halligan D.L."/>
            <person name="Halpern A.L."/>
            <person name="Halter G.M."/>
            <person name="Han M.V."/>
            <person name="Heger A."/>
            <person name="Hillier L."/>
            <person name="Hinrichs A.S."/>
            <person name="Holmes I."/>
            <person name="Hoskins R.A."/>
            <person name="Hubisz M.J."/>
            <person name="Hultmark D."/>
            <person name="Huntley M.A."/>
            <person name="Jaffe D.B."/>
            <person name="Jagadeeshan S."/>
            <person name="Jeck W.R."/>
            <person name="Johnson J."/>
            <person name="Jones C.D."/>
            <person name="Jordan W.C."/>
            <person name="Karpen G.H."/>
            <person name="Kataoka E."/>
            <person name="Keightley P.D."/>
            <person name="Kheradpour P."/>
            <person name="Kirkness E.F."/>
            <person name="Koerich L.B."/>
            <person name="Kristiansen K."/>
            <person name="Kudrna D."/>
            <person name="Kulathinal R.J."/>
            <person name="Kumar S."/>
            <person name="Kwok R."/>
            <person name="Lander E."/>
            <person name="Langley C.H."/>
            <person name="Lapoint R."/>
            <person name="Lazzaro B.P."/>
            <person name="Lee S.J."/>
            <person name="Levesque L."/>
            <person name="Li R."/>
            <person name="Lin C.F."/>
            <person name="Lin M.F."/>
            <person name="Lindblad-Toh K."/>
            <person name="Llopart A."/>
            <person name="Long M."/>
            <person name="Low L."/>
            <person name="Lozovsky E."/>
            <person name="Lu J."/>
            <person name="Luo M."/>
            <person name="Machado C.A."/>
            <person name="Makalowski W."/>
            <person name="Marzo M."/>
            <person name="Matsuda M."/>
            <person name="Matzkin L."/>
            <person name="McAllister B."/>
            <person name="McBride C.S."/>
            <person name="McKernan B."/>
            <person name="McKernan K."/>
            <person name="Mendez-Lago M."/>
            <person name="Minx P."/>
            <person name="Mollenhauer M.U."/>
            <person name="Montooth K."/>
            <person name="Mount S.M."/>
            <person name="Mu X."/>
            <person name="Myers E."/>
            <person name="Negre B."/>
            <person name="Newfeld S."/>
            <person name="Nielsen R."/>
            <person name="Noor M.A."/>
            <person name="O'Grady P."/>
            <person name="Pachter L."/>
            <person name="Papaceit M."/>
            <person name="Parisi M.J."/>
            <person name="Parisi M."/>
            <person name="Parts L."/>
            <person name="Pedersen J.S."/>
            <person name="Pesole G."/>
            <person name="Phillippy A.M."/>
            <person name="Ponting C.P."/>
            <person name="Pop M."/>
            <person name="Porcelli D."/>
            <person name="Powell J.R."/>
            <person name="Prohaska S."/>
            <person name="Pruitt K."/>
            <person name="Puig M."/>
            <person name="Quesneville H."/>
            <person name="Ram K.R."/>
            <person name="Rand D."/>
            <person name="Rasmussen M.D."/>
            <person name="Reed L.K."/>
            <person name="Reenan R."/>
            <person name="Reily A."/>
            <person name="Remington K.A."/>
            <person name="Rieger T.T."/>
            <person name="Ritchie M.G."/>
            <person name="Robin C."/>
            <person name="Rogers Y.H."/>
            <person name="Rohde C."/>
            <person name="Rozas J."/>
            <person name="Rubenfield M.J."/>
            <person name="Ruiz A."/>
            <person name="Russo S."/>
            <person name="Salzberg S.L."/>
            <person name="Sanchez-Gracia A."/>
            <person name="Saranga D.J."/>
            <person name="Sato H."/>
            <person name="Schaeffer S.W."/>
            <person name="Schatz M.C."/>
            <person name="Schlenke T."/>
            <person name="Schwartz R."/>
            <person name="Segarra C."/>
            <person name="Singh R.S."/>
            <person name="Sirot L."/>
            <person name="Sirota M."/>
            <person name="Sisneros N.B."/>
            <person name="Smith C.D."/>
            <person name="Smith T.F."/>
            <person name="Spieth J."/>
            <person name="Stage D.E."/>
            <person name="Stark A."/>
            <person name="Stephan W."/>
            <person name="Strausberg R.L."/>
            <person name="Strempel S."/>
            <person name="Sturgill D."/>
            <person name="Sutton G."/>
            <person name="Sutton G.G."/>
            <person name="Tao W."/>
            <person name="Teichmann S."/>
            <person name="Tobari Y.N."/>
            <person name="Tomimura Y."/>
            <person name="Tsolas J.M."/>
            <person name="Valente V.L."/>
            <person name="Venter E."/>
            <person name="Venter J.C."/>
            <person name="Vicario S."/>
            <person name="Vieira F.G."/>
            <person name="Vilella A.J."/>
            <person name="Villasante A."/>
            <person name="Walenz B."/>
            <person name="Wang J."/>
            <person name="Wasserman M."/>
            <person name="Watts T."/>
            <person name="Wilson D."/>
            <person name="Wilson R.K."/>
            <person name="Wing R.A."/>
            <person name="Wolfner M.F."/>
            <person name="Wong A."/>
            <person name="Wong G.K."/>
            <person name="Wu C.I."/>
            <person name="Wu G."/>
            <person name="Yamamoto D."/>
            <person name="Yang H.P."/>
            <person name="Yang S.P."/>
            <person name="Yorke J.A."/>
            <person name="Yoshida K."/>
            <person name="Zdobnov E."/>
            <person name="Zhang P."/>
            <person name="Zhang Y."/>
            <person name="Zimin A.V."/>
            <person name="Baldwin J."/>
            <person name="Abdouelleil A."/>
            <person name="Abdulkadir J."/>
            <person name="Abebe A."/>
            <person name="Abera B."/>
            <person name="Abreu J."/>
            <person name="Acer S.C."/>
            <person name="Aftuck L."/>
            <person name="Alexander A."/>
            <person name="An P."/>
            <person name="Anderson E."/>
            <person name="Anderson S."/>
            <person name="Arachi H."/>
            <person name="Azer M."/>
            <person name="Bachantsang P."/>
            <person name="Barry A."/>
            <person name="Bayul T."/>
            <person name="Berlin A."/>
            <person name="Bessette D."/>
            <person name="Bloom T."/>
            <person name="Blye J."/>
            <person name="Boguslavskiy L."/>
            <person name="Bonnet C."/>
            <person name="Boukhgalter B."/>
            <person name="Bourzgui I."/>
            <person name="Brown A."/>
            <person name="Cahill P."/>
            <person name="Channer S."/>
            <person name="Cheshatsang Y."/>
            <person name="Chuda L."/>
            <person name="Citroen M."/>
            <person name="Collymore A."/>
            <person name="Cooke P."/>
            <person name="Costello M."/>
            <person name="D'Aco K."/>
            <person name="Daza R."/>
            <person name="De Haan G."/>
            <person name="DeGray S."/>
            <person name="DeMaso C."/>
            <person name="Dhargay N."/>
            <person name="Dooley K."/>
            <person name="Dooley E."/>
            <person name="Doricent M."/>
            <person name="Dorje P."/>
            <person name="Dorjee K."/>
            <person name="Dupes A."/>
            <person name="Elong R."/>
            <person name="Falk J."/>
            <person name="Farina A."/>
            <person name="Faro S."/>
            <person name="Ferguson D."/>
            <person name="Fisher S."/>
            <person name="Foley C.D."/>
            <person name="Franke A."/>
            <person name="Friedrich D."/>
            <person name="Gadbois L."/>
            <person name="Gearin G."/>
            <person name="Gearin C.R."/>
            <person name="Giannoukos G."/>
            <person name="Goode T."/>
            <person name="Graham J."/>
            <person name="Grandbois E."/>
            <person name="Grewal S."/>
            <person name="Gyaltsen K."/>
            <person name="Hafez N."/>
            <person name="Hagos B."/>
            <person name="Hall J."/>
            <person name="Henson C."/>
            <person name="Hollinger A."/>
            <person name="Honan T."/>
            <person name="Huard M.D."/>
            <person name="Hughes L."/>
            <person name="Hurhula B."/>
            <person name="Husby M.E."/>
            <person name="Kamat A."/>
            <person name="Kanga B."/>
            <person name="Kashin S."/>
            <person name="Khazanovich D."/>
            <person name="Kisner P."/>
            <person name="Lance K."/>
            <person name="Lara M."/>
            <person name="Lee W."/>
            <person name="Lennon N."/>
            <person name="Letendre F."/>
            <person name="LeVine R."/>
            <person name="Lipovsky A."/>
            <person name="Liu X."/>
            <person name="Liu J."/>
            <person name="Liu S."/>
            <person name="Lokyitsang T."/>
            <person name="Lokyitsang Y."/>
            <person name="Lubonja R."/>
            <person name="Lui A."/>
            <person name="MacDonald P."/>
            <person name="Magnisalis V."/>
            <person name="Maru K."/>
            <person name="Matthews C."/>
            <person name="McCusker W."/>
            <person name="McDonough S."/>
            <person name="Mehta T."/>
            <person name="Meldrim J."/>
            <person name="Meneus L."/>
            <person name="Mihai O."/>
            <person name="Mihalev A."/>
            <person name="Mihova T."/>
            <person name="Mittelman R."/>
            <person name="Mlenga V."/>
            <person name="Montmayeur A."/>
            <person name="Mulrain L."/>
            <person name="Navidi A."/>
            <person name="Naylor J."/>
            <person name="Negash T."/>
            <person name="Nguyen T."/>
            <person name="Nguyen N."/>
            <person name="Nicol R."/>
            <person name="Norbu C."/>
            <person name="Norbu N."/>
            <person name="Novod N."/>
            <person name="O'Neill B."/>
            <person name="Osman S."/>
            <person name="Markiewicz E."/>
            <person name="Oyono O.L."/>
            <person name="Patti C."/>
            <person name="Phunkhang P."/>
            <person name="Pierre F."/>
            <person name="Priest M."/>
            <person name="Raghuraman S."/>
            <person name="Rege F."/>
            <person name="Reyes R."/>
            <person name="Rise C."/>
            <person name="Rogov P."/>
            <person name="Ross K."/>
            <person name="Ryan E."/>
            <person name="Settipalli S."/>
            <person name="Shea T."/>
            <person name="Sherpa N."/>
            <person name="Shi L."/>
            <person name="Shih D."/>
            <person name="Sparrow T."/>
            <person name="Spaulding J."/>
            <person name="Stalker J."/>
            <person name="Stange-Thomann N."/>
            <person name="Stavropoulos S."/>
            <person name="Stone C."/>
            <person name="Strader C."/>
            <person name="Tesfaye S."/>
            <person name="Thomson T."/>
            <person name="Thoulutsang Y."/>
            <person name="Thoulutsang D."/>
            <person name="Topham K."/>
            <person name="Topping I."/>
            <person name="Tsamla T."/>
            <person name="Vassiliev H."/>
            <person name="Vo A."/>
            <person name="Wangchuk T."/>
            <person name="Wangdi T."/>
            <person name="Weiand M."/>
            <person name="Wilkinson J."/>
            <person name="Wilson A."/>
            <person name="Yadav S."/>
            <person name="Young G."/>
            <person name="Yu Q."/>
            <person name="Zembek L."/>
            <person name="Zhong D."/>
            <person name="Zimmer A."/>
            <person name="Zwirko Z."/>
            <person name="Jaffe D.B."/>
            <person name="Alvarez P."/>
            <person name="Brockman W."/>
            <person name="Butler J."/>
            <person name="Chin C."/>
            <person name="Gnerre S."/>
            <person name="Grabherr M."/>
            <person name="Kleber M."/>
            <person name="Mauceli E."/>
            <person name="MacCallum I."/>
        </authorList>
    </citation>
    <scope>NUCLEOTIDE SEQUENCE [LARGE SCALE GENOMIC DNA]</scope>
    <source>
        <strain evidence="26">Rob3c / Tucson 14021-0248.25</strain>
    </source>
</reference>
<dbReference type="InterPro" id="IPR014782">
    <property type="entry name" value="Peptidase_M1_dom"/>
</dbReference>
<evidence type="ECO:0000259" key="22">
    <source>
        <dbReference type="Pfam" id="PF01433"/>
    </source>
</evidence>
<dbReference type="GO" id="GO:0070006">
    <property type="term" value="F:metalloaminopeptidase activity"/>
    <property type="evidence" value="ECO:0007669"/>
    <property type="project" value="TreeGrafter"/>
</dbReference>
<feature type="chain" id="PRO_5002808719" description="Aminopeptidase" evidence="21">
    <location>
        <begin position="23"/>
        <end position="966"/>
    </location>
</feature>
<dbReference type="Gene3D" id="2.60.40.1730">
    <property type="entry name" value="tricorn interacting facor f3 domain"/>
    <property type="match status" value="1"/>
</dbReference>
<keyword evidence="10 20" id="KW-0378">Hydrolase</keyword>
<dbReference type="InterPro" id="IPR001930">
    <property type="entry name" value="Peptidase_M1"/>
</dbReference>
<evidence type="ECO:0000256" key="16">
    <source>
        <dbReference type="ARBA" id="ARBA00023288"/>
    </source>
</evidence>
<evidence type="ECO:0000256" key="12">
    <source>
        <dbReference type="ARBA" id="ARBA00023049"/>
    </source>
</evidence>